<protein>
    <submittedName>
        <fullName evidence="1">Uncharacterized protein</fullName>
    </submittedName>
</protein>
<keyword evidence="2" id="KW-1185">Reference proteome</keyword>
<dbReference type="Proteomes" id="UP000663281">
    <property type="component" value="Chromosome"/>
</dbReference>
<reference evidence="1 2" key="1">
    <citation type="submission" date="2021-03" db="EMBL/GenBank/DDBJ databases">
        <title>Novel species identification of genus Shewanella.</title>
        <authorList>
            <person name="Liu G."/>
            <person name="Zhang Q."/>
        </authorList>
    </citation>
    <scope>NUCLEOTIDE SEQUENCE [LARGE SCALE GENOMIC DNA]</scope>
    <source>
        <strain evidence="1 2">FJAT-53726</strain>
    </source>
</reference>
<gene>
    <name evidence="1" type="ORF">JYB88_14930</name>
</gene>
<dbReference type="RefSeq" id="WP_207323254.1">
    <property type="nucleotide sequence ID" value="NZ_CP071501.1"/>
</dbReference>
<proteinExistence type="predicted"/>
<dbReference type="EMBL" id="CP071504">
    <property type="protein sequence ID" value="QSX31941.1"/>
    <property type="molecule type" value="Genomic_DNA"/>
</dbReference>
<name>A0A974XP34_9GAMM</name>
<dbReference type="InterPro" id="IPR012347">
    <property type="entry name" value="Ferritin-like"/>
</dbReference>
<dbReference type="Gene3D" id="1.20.1260.10">
    <property type="match status" value="1"/>
</dbReference>
<accession>A0A974XP34</accession>
<organism evidence="1 2">
    <name type="scientific">Shewanella cyperi</name>
    <dbReference type="NCBI Taxonomy" id="2814292"/>
    <lineage>
        <taxon>Bacteria</taxon>
        <taxon>Pseudomonadati</taxon>
        <taxon>Pseudomonadota</taxon>
        <taxon>Gammaproteobacteria</taxon>
        <taxon>Alteromonadales</taxon>
        <taxon>Shewanellaceae</taxon>
        <taxon>Shewanella</taxon>
    </lineage>
</organism>
<dbReference type="KEGG" id="scyp:JYB88_14930"/>
<dbReference type="AlphaFoldDB" id="A0A974XP34"/>
<evidence type="ECO:0000313" key="1">
    <source>
        <dbReference type="EMBL" id="QSX31941.1"/>
    </source>
</evidence>
<sequence>MRMQQLKEWLDYLVHCRQDMALLYGRLQQQADASRVKLLLGYLQKQQVHIAQAMEDYIDQAQPGSLDVWYKDVEFEDFLHRCQALMLPANMNSEDVLALHLDLENRLIALLEMLAQKSAHSDTCSMLEDLVRVERVQQQRLVHSAQRMEDI</sequence>
<evidence type="ECO:0000313" key="2">
    <source>
        <dbReference type="Proteomes" id="UP000663281"/>
    </source>
</evidence>